<evidence type="ECO:0000256" key="3">
    <source>
        <dbReference type="ARBA" id="ARBA00022679"/>
    </source>
</evidence>
<dbReference type="AlphaFoldDB" id="F0ZG74"/>
<dbReference type="OMA" id="QIDECAF"/>
<dbReference type="SMART" id="SM00827">
    <property type="entry name" value="PKS_AT"/>
    <property type="match status" value="1"/>
</dbReference>
<keyword evidence="2" id="KW-0597">Phosphoprotein</keyword>
<dbReference type="KEGG" id="dpp:DICPUDRAFT_77298"/>
<dbReference type="Pfam" id="PF00698">
    <property type="entry name" value="Acyl_transf_1"/>
    <property type="match status" value="1"/>
</dbReference>
<dbReference type="InterPro" id="IPR050444">
    <property type="entry name" value="Polyketide_Synthase"/>
</dbReference>
<gene>
    <name evidence="5" type="ORF">DICPUDRAFT_77298</name>
</gene>
<reference evidence="6" key="1">
    <citation type="journal article" date="2011" name="Genome Biol.">
        <title>Comparative genomics of the social amoebae Dictyostelium discoideum and Dictyostelium purpureum.</title>
        <authorList>
            <consortium name="US DOE Joint Genome Institute (JGI-PGF)"/>
            <person name="Sucgang R."/>
            <person name="Kuo A."/>
            <person name="Tian X."/>
            <person name="Salerno W."/>
            <person name="Parikh A."/>
            <person name="Feasley C.L."/>
            <person name="Dalin E."/>
            <person name="Tu H."/>
            <person name="Huang E."/>
            <person name="Barry K."/>
            <person name="Lindquist E."/>
            <person name="Shapiro H."/>
            <person name="Bruce D."/>
            <person name="Schmutz J."/>
            <person name="Salamov A."/>
            <person name="Fey P."/>
            <person name="Gaudet P."/>
            <person name="Anjard C."/>
            <person name="Babu M.M."/>
            <person name="Basu S."/>
            <person name="Bushmanova Y."/>
            <person name="van der Wel H."/>
            <person name="Katoh-Kurasawa M."/>
            <person name="Dinh C."/>
            <person name="Coutinho P.M."/>
            <person name="Saito T."/>
            <person name="Elias M."/>
            <person name="Schaap P."/>
            <person name="Kay R.R."/>
            <person name="Henrissat B."/>
            <person name="Eichinger L."/>
            <person name="Rivero F."/>
            <person name="Putnam N.H."/>
            <person name="West C.M."/>
            <person name="Loomis W.F."/>
            <person name="Chisholm R.L."/>
            <person name="Shaulsky G."/>
            <person name="Strassmann J.E."/>
            <person name="Queller D.C."/>
            <person name="Kuspa A."/>
            <person name="Grigoriev I.V."/>
        </authorList>
    </citation>
    <scope>NUCLEOTIDE SEQUENCE [LARGE SCALE GENOMIC DNA]</scope>
    <source>
        <strain evidence="6">QSDP1</strain>
    </source>
</reference>
<dbReference type="PANTHER" id="PTHR45681:SF6">
    <property type="entry name" value="POLYKETIDE SYNTHASE 37"/>
    <property type="match status" value="1"/>
</dbReference>
<dbReference type="EMBL" id="GL871009">
    <property type="protein sequence ID" value="EGC37071.1"/>
    <property type="molecule type" value="Genomic_DNA"/>
</dbReference>
<sequence length="335" mass="38763">MDSNYLIYLFCGQKVIWDKRNFYLYENDEFFKNKMNFLNEKIKEKYGFSTIERVYQYAEKNEILNDQILVHLMLLIFQITLFEFLTQKHKPNLIVGISCGEIPALYCSGIVDLDTSIDLSYKRGYYLNQTLSFGGSMVYIESNDATLREKIGDLGPVVQAGINSPNTCFYGGKEEAIDEFIVKLNQANFYNKKFFLKGCFHSPHMESIKKDILDIGFESKQPSIPFISVSNNKMLSGSIQEDLYNSNSLYENIRNTVQTSFTFQRIFTDIEKSQSIKKAIIYEMCPFSSNNDYITDILQSVEGNKLSMDQTLFCLPSKPIIDTNFLFDELQMLLN</sequence>
<dbReference type="Proteomes" id="UP000001064">
    <property type="component" value="Unassembled WGS sequence"/>
</dbReference>
<dbReference type="InParanoid" id="F0ZG74"/>
<dbReference type="OrthoDB" id="329835at2759"/>
<accession>F0ZG74</accession>
<dbReference type="PANTHER" id="PTHR45681">
    <property type="entry name" value="POLYKETIDE SYNTHASE 44-RELATED"/>
    <property type="match status" value="1"/>
</dbReference>
<dbReference type="InterPro" id="IPR014043">
    <property type="entry name" value="Acyl_transferase_dom"/>
</dbReference>
<keyword evidence="6" id="KW-1185">Reference proteome</keyword>
<keyword evidence="3" id="KW-0808">Transferase</keyword>
<dbReference type="GO" id="GO:0016740">
    <property type="term" value="F:transferase activity"/>
    <property type="evidence" value="ECO:0007669"/>
    <property type="project" value="UniProtKB-KW"/>
</dbReference>
<dbReference type="InterPro" id="IPR001227">
    <property type="entry name" value="Ac_transferase_dom_sf"/>
</dbReference>
<keyword evidence="1" id="KW-0596">Phosphopantetheine</keyword>
<dbReference type="InterPro" id="IPR016035">
    <property type="entry name" value="Acyl_Trfase/lysoPLipase"/>
</dbReference>
<evidence type="ECO:0000256" key="1">
    <source>
        <dbReference type="ARBA" id="ARBA00022450"/>
    </source>
</evidence>
<dbReference type="STRING" id="5786.F0ZG74"/>
<evidence type="ECO:0000313" key="5">
    <source>
        <dbReference type="EMBL" id="EGC37071.1"/>
    </source>
</evidence>
<protein>
    <recommendedName>
        <fullName evidence="4">Malonyl-CoA:ACP transacylase (MAT) domain-containing protein</fullName>
    </recommendedName>
</protein>
<feature type="domain" description="Malonyl-CoA:ACP transacylase (MAT)" evidence="4">
    <location>
        <begin position="24"/>
        <end position="319"/>
    </location>
</feature>
<name>F0ZG74_DICPU</name>
<evidence type="ECO:0000259" key="4">
    <source>
        <dbReference type="SMART" id="SM00827"/>
    </source>
</evidence>
<dbReference type="VEuPathDB" id="AmoebaDB:DICPUDRAFT_77298"/>
<dbReference type="GeneID" id="10503822"/>
<evidence type="ECO:0000313" key="6">
    <source>
        <dbReference type="Proteomes" id="UP000001064"/>
    </source>
</evidence>
<proteinExistence type="predicted"/>
<organism evidence="5 6">
    <name type="scientific">Dictyostelium purpureum</name>
    <name type="common">Slime mold</name>
    <dbReference type="NCBI Taxonomy" id="5786"/>
    <lineage>
        <taxon>Eukaryota</taxon>
        <taxon>Amoebozoa</taxon>
        <taxon>Evosea</taxon>
        <taxon>Eumycetozoa</taxon>
        <taxon>Dictyostelia</taxon>
        <taxon>Dictyosteliales</taxon>
        <taxon>Dictyosteliaceae</taxon>
        <taxon>Dictyostelium</taxon>
    </lineage>
</organism>
<dbReference type="RefSeq" id="XP_003286428.1">
    <property type="nucleotide sequence ID" value="XM_003286380.1"/>
</dbReference>
<evidence type="ECO:0000256" key="2">
    <source>
        <dbReference type="ARBA" id="ARBA00022553"/>
    </source>
</evidence>
<dbReference type="Gene3D" id="3.40.366.10">
    <property type="entry name" value="Malonyl-Coenzyme A Acyl Carrier Protein, domain 2"/>
    <property type="match status" value="1"/>
</dbReference>
<dbReference type="SUPFAM" id="SSF52151">
    <property type="entry name" value="FabD/lysophospholipase-like"/>
    <property type="match status" value="1"/>
</dbReference>